<feature type="transmembrane region" description="Helical" evidence="9">
    <location>
        <begin position="67"/>
        <end position="86"/>
    </location>
</feature>
<evidence type="ECO:0000256" key="4">
    <source>
        <dbReference type="ARBA" id="ARBA00022989"/>
    </source>
</evidence>
<reference evidence="13 14" key="1">
    <citation type="submission" date="2023-11" db="EMBL/GenBank/DDBJ databases">
        <authorList>
            <person name="Hedman E."/>
            <person name="Englund M."/>
            <person name="Stromberg M."/>
            <person name="Nyberg Akerstrom W."/>
            <person name="Nylinder S."/>
            <person name="Jareborg N."/>
            <person name="Kallberg Y."/>
            <person name="Kronander E."/>
        </authorList>
    </citation>
    <scope>NUCLEOTIDE SEQUENCE [LARGE SCALE GENOMIC DNA]</scope>
</reference>
<dbReference type="SUPFAM" id="SSF51206">
    <property type="entry name" value="cAMP-binding domain-like"/>
    <property type="match status" value="1"/>
</dbReference>
<comment type="subcellular location">
    <subcellularLocation>
        <location evidence="1">Membrane</location>
        <topology evidence="1">Multi-pass membrane protein</topology>
    </subcellularLocation>
</comment>
<dbReference type="SUPFAM" id="SSF56672">
    <property type="entry name" value="DNA/RNA polymerases"/>
    <property type="match status" value="1"/>
</dbReference>
<dbReference type="SUPFAM" id="SSF81324">
    <property type="entry name" value="Voltage-gated potassium channels"/>
    <property type="match status" value="1"/>
</dbReference>
<organism evidence="13 14">
    <name type="scientific">Parnassius mnemosyne</name>
    <name type="common">clouded apollo</name>
    <dbReference type="NCBI Taxonomy" id="213953"/>
    <lineage>
        <taxon>Eukaryota</taxon>
        <taxon>Metazoa</taxon>
        <taxon>Ecdysozoa</taxon>
        <taxon>Arthropoda</taxon>
        <taxon>Hexapoda</taxon>
        <taxon>Insecta</taxon>
        <taxon>Pterygota</taxon>
        <taxon>Neoptera</taxon>
        <taxon>Endopterygota</taxon>
        <taxon>Lepidoptera</taxon>
        <taxon>Glossata</taxon>
        <taxon>Ditrysia</taxon>
        <taxon>Papilionoidea</taxon>
        <taxon>Papilionidae</taxon>
        <taxon>Parnassiinae</taxon>
        <taxon>Parnassini</taxon>
        <taxon>Parnassius</taxon>
        <taxon>Driopa</taxon>
    </lineage>
</organism>
<dbReference type="EMBL" id="CAVLGL010000086">
    <property type="protein sequence ID" value="CAK1591052.1"/>
    <property type="molecule type" value="Genomic_DNA"/>
</dbReference>
<evidence type="ECO:0008006" key="15">
    <source>
        <dbReference type="Google" id="ProtNLM"/>
    </source>
</evidence>
<feature type="transmembrane region" description="Helical" evidence="9">
    <location>
        <begin position="739"/>
        <end position="760"/>
    </location>
</feature>
<dbReference type="SUPFAM" id="SSF56219">
    <property type="entry name" value="DNase I-like"/>
    <property type="match status" value="1"/>
</dbReference>
<name>A0AAV1LAJ4_9NEOP</name>
<dbReference type="Proteomes" id="UP001314205">
    <property type="component" value="Unassembled WGS sequence"/>
</dbReference>
<dbReference type="InterPro" id="IPR027359">
    <property type="entry name" value="Volt_channel_dom_sf"/>
</dbReference>
<evidence type="ECO:0000256" key="5">
    <source>
        <dbReference type="ARBA" id="ARBA00023065"/>
    </source>
</evidence>
<dbReference type="PANTHER" id="PTHR47027:SF20">
    <property type="entry name" value="REVERSE TRANSCRIPTASE-LIKE PROTEIN WITH RNA-DIRECTED DNA POLYMERASE DOMAIN"/>
    <property type="match status" value="1"/>
</dbReference>
<dbReference type="GO" id="GO:0071897">
    <property type="term" value="P:DNA biosynthetic process"/>
    <property type="evidence" value="ECO:0007669"/>
    <property type="project" value="UniProtKB-ARBA"/>
</dbReference>
<evidence type="ECO:0000313" key="14">
    <source>
        <dbReference type="Proteomes" id="UP001314205"/>
    </source>
</evidence>
<dbReference type="CDD" id="cd01650">
    <property type="entry name" value="RT_nLTR_like"/>
    <property type="match status" value="1"/>
</dbReference>
<feature type="transmembrane region" description="Helical" evidence="9">
    <location>
        <begin position="251"/>
        <end position="272"/>
    </location>
</feature>
<comment type="caution">
    <text evidence="13">The sequence shown here is derived from an EMBL/GenBank/DDBJ whole genome shotgun (WGS) entry which is preliminary data.</text>
</comment>
<feature type="transmembrane region" description="Helical" evidence="9">
    <location>
        <begin position="375"/>
        <end position="393"/>
    </location>
</feature>
<dbReference type="InterPro" id="IPR018490">
    <property type="entry name" value="cNMP-bd_dom_sf"/>
</dbReference>
<feature type="chain" id="PRO_5043819089" description="Sodium/hydrogen exchanger 10" evidence="10">
    <location>
        <begin position="27"/>
        <end position="2184"/>
    </location>
</feature>
<feature type="compositionally biased region" description="Polar residues" evidence="8">
    <location>
        <begin position="2151"/>
        <end position="2173"/>
    </location>
</feature>
<feature type="coiled-coil region" evidence="7">
    <location>
        <begin position="1585"/>
        <end position="1618"/>
    </location>
</feature>
<evidence type="ECO:0000256" key="8">
    <source>
        <dbReference type="SAM" id="MobiDB-lite"/>
    </source>
</evidence>
<keyword evidence="10" id="KW-0732">Signal</keyword>
<evidence type="ECO:0000313" key="13">
    <source>
        <dbReference type="EMBL" id="CAK1591052.1"/>
    </source>
</evidence>
<dbReference type="PROSITE" id="PS50878">
    <property type="entry name" value="RT_POL"/>
    <property type="match status" value="1"/>
</dbReference>
<evidence type="ECO:0000256" key="3">
    <source>
        <dbReference type="ARBA" id="ARBA00022692"/>
    </source>
</evidence>
<feature type="signal peptide" evidence="10">
    <location>
        <begin position="1"/>
        <end position="26"/>
    </location>
</feature>
<dbReference type="InterPro" id="IPR000595">
    <property type="entry name" value="cNMP-bd_dom"/>
</dbReference>
<feature type="transmembrane region" description="Helical" evidence="9">
    <location>
        <begin position="668"/>
        <end position="686"/>
    </location>
</feature>
<feature type="transmembrane region" description="Helical" evidence="9">
    <location>
        <begin position="125"/>
        <end position="146"/>
    </location>
</feature>
<feature type="transmembrane region" description="Helical" evidence="9">
    <location>
        <begin position="338"/>
        <end position="363"/>
    </location>
</feature>
<dbReference type="Gene3D" id="3.60.10.10">
    <property type="entry name" value="Endonuclease/exonuclease/phosphatase"/>
    <property type="match status" value="1"/>
</dbReference>
<gene>
    <name evidence="13" type="ORF">PARMNEM_LOCUS11337</name>
</gene>
<keyword evidence="6 9" id="KW-0472">Membrane</keyword>
<evidence type="ECO:0000259" key="11">
    <source>
        <dbReference type="PROSITE" id="PS50042"/>
    </source>
</evidence>
<keyword evidence="14" id="KW-1185">Reference proteome</keyword>
<dbReference type="Gene3D" id="2.60.120.10">
    <property type="entry name" value="Jelly Rolls"/>
    <property type="match status" value="1"/>
</dbReference>
<accession>A0AAV1LAJ4</accession>
<dbReference type="Gene3D" id="1.20.120.350">
    <property type="entry name" value="Voltage-gated potassium channels. Chain C"/>
    <property type="match status" value="1"/>
</dbReference>
<dbReference type="InterPro" id="IPR005135">
    <property type="entry name" value="Endo/exonuclease/phosphatase"/>
</dbReference>
<dbReference type="GO" id="GO:0005216">
    <property type="term" value="F:monoatomic ion channel activity"/>
    <property type="evidence" value="ECO:0007669"/>
    <property type="project" value="InterPro"/>
</dbReference>
<feature type="transmembrane region" description="Helical" evidence="9">
    <location>
        <begin position="308"/>
        <end position="326"/>
    </location>
</feature>
<sequence>MLFNKSLSSTMTGVFLAILYFVQCFAQVMCTNGTNVTNNKIDNNTNNNEDIKFDDPSRPSLAYPTSLSFLFIFTTLLIGVVVRAFMLWTDFCLPYRVIMFTLGGIAGFCANRYPSFKPVVEICYLEIDVILLVFLPVLVFSTSYAVDSHSFSKSFPQILLVGVPGTLLTSLMLAFMAYYLIESSWNFPTAVLFGVVCAPIYPAEVVKQLKELSKGKYISVLLLGEGLIGDATVMIEFTAVFAYLAMAMSEASQISLLLLRFAGGGIILGVIMGRITAALLSITYNDLLCAVTLTLSAAYLTYYIGEKFFYVSGLLGTVIAGVIISKRKSAIAGEVEQVVSHFWGILSHAANTLVFTMVGVVIFEKVSYVISVRQVSLVFVTYSTVYCSRLMVYSAMTPILRHIGYGISWQHSMACVWGGLRGPLSLCLALHVLQTPGVADAGEIFIIQAAGLVLLSLLINAITMGKVLKILGLAEISLAKKANMTNCVKRIMMTRDRCISMLKMDKFLADANWDLVQQGTTIKHPYQIQMSNRDDDSEDDTYMGYHYTTCPDCEREIPNEPTKKEFAEMMREANQRVLKAMKISYWRQYEHGKISKDGVRTLVQAVEVAADSDDGRVNLEQLGTLWKPKAYAVWLRRKLVKMMTPEAATVQMPHNYWRRLAYRMVSNVWFDGFIYIMILCNTPIILCEVALRSPTHNVIYIIKFLNLFFYIIYVLEMVVKMMGLGTRGYFKSHWNKLDFLIIVMATGDLVLDIIDALTPWDKWRNLNSSVLTASKLLRTLRFLRLCKLARVSVPKVMAYIDRMIDIQLAFGYDVGKGFVTAEQEVCNLLPQLVDNIQIQEKLDSRLEADRLTVTRQLGLLQRDRPWTAITVKTRQATTSTLNIMILDTMQLKEEGFLDEMEYRLLLNAIQSKVQTCRHKGSLVAPSTPETQLRAISWLQGNERVADFFLENSEILNYNFKDILLSRGDEPKGLYIIVSGLLEATYEPPEGDFDEAIPNYEFLSDLKFNDPSQDYIVSGNAVGVLGVLTNRPYSYTVRCDTAVQAYFIKMSVIKEAFNLSPHPIMGLEAAMWREIGIKLSLMVLPSVPAYHGWSVERLSMRLEHAFVPCLKAFKVFVVNELMEDIVLIDGICQDMSTREVFQPPCYIPRTAHRLVFPKSSQLLISNTCPETKLLIVPAKDTDELDIMEDEIDDMQCELVSNASSRCLYHKVARRLSSESRALTVRRGRGKRRRAGARRVNYRESVWGKQISTPALPGSLSEKELNSKYYRPSIDDLPEKLEANKNDQYPLKLTAEAFSDTLPKKPYSESKKQNSRNRFNIATLNTRSLKSQEFLLELEHALETVNWDIIGLNDVRRVDEKTEERDNYILYHINEKAGIYGVGFMVKKYLKNEILEFRGISDRIAILNINLPGYKKPTSIVQIYAPTEVTQKDIKDEFYKKLNQIMPNLCRTVIIMGDFNSQIGKRNKNENNILGPYSTGKRNDNGQRLINFASGNNLHIMNSYYNRKHNRKWTWVSPDGKTKNEIDYILTNKPRVFLNIDVVNQLNYNTDHRMLRGQMYVLEPKTSGKNISNNKKPIPLPIADNILESLENNLKATNNAKDVQEKYDTLVNELNKVENKARINKDTKDKIGPEARNLIIQRKSLYEDRKINKKKIEILSKEINLQIRKHREKRRNNTINYYIEKLGGVTKAWDELRERTAETILDAITDLFNEILITEYIPHQWTTSTIVLLHKKGKKDNIANYRPISLMSNVYKIFSKVLLNRLTQTLDENQPREQAGFRSDFSTIDHIHTIKQIIEKCNEYGIYYYLAYVDYNKAFDSLKHTRIWEALATQGVENKYIRLISNIYKNMKAKIRTERVGDHFPIKRGWNKYGLNINGIKLNHLRFADDLILISEDPKSLQEMLEELVYESDRVGLSMNTTKTKVMTNHDKVPITVNDTKIEYVEEYIYLGQIISPKDLTTKEINNRVQLAWKRYWSLKEIFKNPQIPLKAKKKIFDSCILPIMTYGCQSWSLTKHNLRKLENCQHSMERSMLNIKLKDKIKLETLRNQTKINDVTHCVRKLKWKWAGHMMRNNKEKWAKNVTEWCPRQNKRKKGRQRLRWEDDIRKIAGVTWRRITQDRKAWQALGEAFADTQDNHKTDNIKQMTVTLANSPTSSIPNQRLDSEQEIYTNSMSKQRRVSGEKKT</sequence>
<evidence type="ECO:0000256" key="10">
    <source>
        <dbReference type="SAM" id="SignalP"/>
    </source>
</evidence>
<dbReference type="InterPro" id="IPR000477">
    <property type="entry name" value="RT_dom"/>
</dbReference>
<protein>
    <recommendedName>
        <fullName evidence="15">Sodium/hydrogen exchanger 10</fullName>
    </recommendedName>
</protein>
<feature type="domain" description="Reverse transcriptase" evidence="12">
    <location>
        <begin position="1712"/>
        <end position="1953"/>
    </location>
</feature>
<keyword evidence="2" id="KW-0813">Transport</keyword>
<evidence type="ECO:0000259" key="12">
    <source>
        <dbReference type="PROSITE" id="PS50878"/>
    </source>
</evidence>
<proteinExistence type="predicted"/>
<feature type="domain" description="Cyclic nucleotide-binding" evidence="11">
    <location>
        <begin position="957"/>
        <end position="1054"/>
    </location>
</feature>
<dbReference type="InterPro" id="IPR006153">
    <property type="entry name" value="Cation/H_exchanger_TM"/>
</dbReference>
<keyword evidence="3 9" id="KW-0812">Transmembrane</keyword>
<dbReference type="CDD" id="cd09076">
    <property type="entry name" value="L1-EN"/>
    <property type="match status" value="1"/>
</dbReference>
<dbReference type="PANTHER" id="PTHR47027">
    <property type="entry name" value="REVERSE TRANSCRIPTASE DOMAIN-CONTAINING PROTEIN"/>
    <property type="match status" value="1"/>
</dbReference>
<dbReference type="Pfam" id="PF00078">
    <property type="entry name" value="RVT_1"/>
    <property type="match status" value="1"/>
</dbReference>
<feature type="transmembrane region" description="Helical" evidence="9">
    <location>
        <begin position="158"/>
        <end position="181"/>
    </location>
</feature>
<dbReference type="InterPro" id="IPR014710">
    <property type="entry name" value="RmlC-like_jellyroll"/>
</dbReference>
<evidence type="ECO:0000256" key="6">
    <source>
        <dbReference type="ARBA" id="ARBA00023136"/>
    </source>
</evidence>
<feature type="region of interest" description="Disordered" evidence="8">
    <location>
        <begin position="2151"/>
        <end position="2184"/>
    </location>
</feature>
<dbReference type="Pfam" id="PF00520">
    <property type="entry name" value="Ion_trans"/>
    <property type="match status" value="1"/>
</dbReference>
<dbReference type="GO" id="GO:0015297">
    <property type="term" value="F:antiporter activity"/>
    <property type="evidence" value="ECO:0007669"/>
    <property type="project" value="InterPro"/>
</dbReference>
<dbReference type="InterPro" id="IPR036691">
    <property type="entry name" value="Endo/exonu/phosph_ase_sf"/>
</dbReference>
<dbReference type="InterPro" id="IPR043502">
    <property type="entry name" value="DNA/RNA_pol_sf"/>
</dbReference>
<dbReference type="Pfam" id="PF03372">
    <property type="entry name" value="Exo_endo_phos"/>
    <property type="match status" value="1"/>
</dbReference>
<feature type="transmembrane region" description="Helical" evidence="9">
    <location>
        <begin position="698"/>
        <end position="719"/>
    </location>
</feature>
<dbReference type="CDD" id="cd00038">
    <property type="entry name" value="CAP_ED"/>
    <property type="match status" value="1"/>
</dbReference>
<dbReference type="GO" id="GO:1902600">
    <property type="term" value="P:proton transmembrane transport"/>
    <property type="evidence" value="ECO:0007669"/>
    <property type="project" value="InterPro"/>
</dbReference>
<dbReference type="Pfam" id="PF00999">
    <property type="entry name" value="Na_H_Exchanger"/>
    <property type="match status" value="1"/>
</dbReference>
<keyword evidence="5" id="KW-0406">Ion transport</keyword>
<dbReference type="PROSITE" id="PS50042">
    <property type="entry name" value="CNMP_BINDING_3"/>
    <property type="match status" value="1"/>
</dbReference>
<keyword evidence="7" id="KW-0175">Coiled coil</keyword>
<dbReference type="GO" id="GO:0003824">
    <property type="term" value="F:catalytic activity"/>
    <property type="evidence" value="ECO:0007669"/>
    <property type="project" value="InterPro"/>
</dbReference>
<keyword evidence="4 9" id="KW-1133">Transmembrane helix</keyword>
<feature type="transmembrane region" description="Helical" evidence="9">
    <location>
        <begin position="218"/>
        <end position="245"/>
    </location>
</feature>
<evidence type="ECO:0000256" key="1">
    <source>
        <dbReference type="ARBA" id="ARBA00004141"/>
    </source>
</evidence>
<feature type="transmembrane region" description="Helical" evidence="9">
    <location>
        <begin position="445"/>
        <end position="463"/>
    </location>
</feature>
<dbReference type="GO" id="GO:0016020">
    <property type="term" value="C:membrane"/>
    <property type="evidence" value="ECO:0007669"/>
    <property type="project" value="UniProtKB-SubCell"/>
</dbReference>
<evidence type="ECO:0000256" key="7">
    <source>
        <dbReference type="SAM" id="Coils"/>
    </source>
</evidence>
<feature type="transmembrane region" description="Helical" evidence="9">
    <location>
        <begin position="93"/>
        <end position="113"/>
    </location>
</feature>
<feature type="transmembrane region" description="Helical" evidence="9">
    <location>
        <begin position="284"/>
        <end position="302"/>
    </location>
</feature>
<evidence type="ECO:0000256" key="2">
    <source>
        <dbReference type="ARBA" id="ARBA00022448"/>
    </source>
</evidence>
<dbReference type="InterPro" id="IPR005821">
    <property type="entry name" value="Ion_trans_dom"/>
</dbReference>
<evidence type="ECO:0000256" key="9">
    <source>
        <dbReference type="SAM" id="Phobius"/>
    </source>
</evidence>